<feature type="chain" id="PRO_5045316840" description="F-box domain-containing protein" evidence="2">
    <location>
        <begin position="24"/>
        <end position="518"/>
    </location>
</feature>
<reference evidence="3" key="1">
    <citation type="submission" date="2014-09" db="EMBL/GenBank/DDBJ databases">
        <title>Genome sequence of the luminous mushroom Mycena chlorophos for searching fungal bioluminescence genes.</title>
        <authorList>
            <person name="Tanaka Y."/>
            <person name="Kasuga D."/>
            <person name="Oba Y."/>
            <person name="Hase S."/>
            <person name="Sato K."/>
            <person name="Oba Y."/>
            <person name="Sakakibara Y."/>
        </authorList>
    </citation>
    <scope>NUCLEOTIDE SEQUENCE</scope>
</reference>
<evidence type="ECO:0000313" key="4">
    <source>
        <dbReference type="Proteomes" id="UP000815677"/>
    </source>
</evidence>
<evidence type="ECO:0000256" key="2">
    <source>
        <dbReference type="SAM" id="SignalP"/>
    </source>
</evidence>
<proteinExistence type="predicted"/>
<evidence type="ECO:0008006" key="5">
    <source>
        <dbReference type="Google" id="ProtNLM"/>
    </source>
</evidence>
<accession>A0ABQ0LPV8</accession>
<dbReference type="Proteomes" id="UP000815677">
    <property type="component" value="Unassembled WGS sequence"/>
</dbReference>
<feature type="coiled-coil region" evidence="1">
    <location>
        <begin position="18"/>
        <end position="45"/>
    </location>
</feature>
<name>A0ABQ0LPV8_MYCCL</name>
<keyword evidence="2" id="KW-0732">Signal</keyword>
<sequence>MPNSWLVPSSSLAAWVLLKAVVARYEQSQRRVEQQRQMVQLAQRLETLHHRHRGLSNLPVELMSEIFCFATIPSWPYDWDDTVPPSSRHSGRGTQPFNLLRVCRRWRQIALTTPELWATFNPRFPRHHPMVEILRISEEWLLRARNYPLSVNMEGFGRELLRCDPIIDLLHRHAPRVRSLKYWDLDSDDFEALNWHGNMDLARLEQLELGGDYYTGPLKVFGNAPRLREVLIQVNDEISLDQVNLPWAQIVDFTLHGATGQDTLTTLAMAAAVTRCNLRPTIHDPERDEIIAPLTHHSIQHLTLLEASWELENLEYDEDPNDFVWPTHLLDFLTMPALQTLEIIGHGVPSAGILWDFFERSQAPLRKLILRHEEAKCIDLTSMEPFVLLNELAELEISWPSRSFLELFSQMFASSAKILPRLQTIVVDCARPCEWPSRRSPWMTKDVVGEFSVILLKRCIVLGSADTLPLRSLRITTSEDLDTISDELPGLALVIFLELKEKGMRVHIGTDSKERSIV</sequence>
<evidence type="ECO:0000313" key="3">
    <source>
        <dbReference type="EMBL" id="GAT53102.1"/>
    </source>
</evidence>
<feature type="signal peptide" evidence="2">
    <location>
        <begin position="1"/>
        <end position="23"/>
    </location>
</feature>
<dbReference type="EMBL" id="DF848149">
    <property type="protein sequence ID" value="GAT53102.1"/>
    <property type="molecule type" value="Genomic_DNA"/>
</dbReference>
<keyword evidence="4" id="KW-1185">Reference proteome</keyword>
<protein>
    <recommendedName>
        <fullName evidence="5">F-box domain-containing protein</fullName>
    </recommendedName>
</protein>
<organism evidence="3 4">
    <name type="scientific">Mycena chlorophos</name>
    <name type="common">Agaric fungus</name>
    <name type="synonym">Agaricus chlorophos</name>
    <dbReference type="NCBI Taxonomy" id="658473"/>
    <lineage>
        <taxon>Eukaryota</taxon>
        <taxon>Fungi</taxon>
        <taxon>Dikarya</taxon>
        <taxon>Basidiomycota</taxon>
        <taxon>Agaricomycotina</taxon>
        <taxon>Agaricomycetes</taxon>
        <taxon>Agaricomycetidae</taxon>
        <taxon>Agaricales</taxon>
        <taxon>Marasmiineae</taxon>
        <taxon>Mycenaceae</taxon>
        <taxon>Mycena</taxon>
    </lineage>
</organism>
<keyword evidence="1" id="KW-0175">Coiled coil</keyword>
<evidence type="ECO:0000256" key="1">
    <source>
        <dbReference type="SAM" id="Coils"/>
    </source>
</evidence>
<gene>
    <name evidence="3" type="ORF">MCHLO_10097</name>
</gene>